<dbReference type="InterPro" id="IPR036721">
    <property type="entry name" value="RCK_C_sf"/>
</dbReference>
<evidence type="ECO:0000256" key="1">
    <source>
        <dbReference type="ARBA" id="ARBA00004141"/>
    </source>
</evidence>
<evidence type="ECO:0000313" key="9">
    <source>
        <dbReference type="EMBL" id="MBD3666069.1"/>
    </source>
</evidence>
<comment type="caution">
    <text evidence="9">The sequence shown here is derived from an EMBL/GenBank/DDBJ whole genome shotgun (WGS) entry which is preliminary data.</text>
</comment>
<dbReference type="SUPFAM" id="SSF116726">
    <property type="entry name" value="TrkA C-terminal domain-like"/>
    <property type="match status" value="2"/>
</dbReference>
<accession>A0A927HH32</accession>
<evidence type="ECO:0000259" key="8">
    <source>
        <dbReference type="PROSITE" id="PS51202"/>
    </source>
</evidence>
<dbReference type="PANTHER" id="PTHR43652:SF2">
    <property type="entry name" value="BASIC AMINO ACID ANTIPORTER YFCC-RELATED"/>
    <property type="match status" value="1"/>
</dbReference>
<keyword evidence="6 7" id="KW-0472">Membrane</keyword>
<evidence type="ECO:0000256" key="6">
    <source>
        <dbReference type="ARBA" id="ARBA00023136"/>
    </source>
</evidence>
<dbReference type="Gene3D" id="3.30.70.1450">
    <property type="entry name" value="Regulator of K+ conductance, C-terminal domain"/>
    <property type="match status" value="2"/>
</dbReference>
<protein>
    <submittedName>
        <fullName evidence="9">SLC13 family permease</fullName>
    </submittedName>
</protein>
<dbReference type="Pfam" id="PF02080">
    <property type="entry name" value="TrkA_C"/>
    <property type="match status" value="1"/>
</dbReference>
<proteinExistence type="predicted"/>
<keyword evidence="5 7" id="KW-1133">Transmembrane helix</keyword>
<dbReference type="AlphaFoldDB" id="A0A927HH32"/>
<feature type="transmembrane region" description="Helical" evidence="7">
    <location>
        <begin position="440"/>
        <end position="463"/>
    </location>
</feature>
<feature type="domain" description="RCK C-terminal" evidence="8">
    <location>
        <begin position="330"/>
        <end position="423"/>
    </location>
</feature>
<dbReference type="GO" id="GO:0008324">
    <property type="term" value="F:monoatomic cation transmembrane transporter activity"/>
    <property type="evidence" value="ECO:0007669"/>
    <property type="project" value="InterPro"/>
</dbReference>
<dbReference type="InterPro" id="IPR006037">
    <property type="entry name" value="RCK_C"/>
</dbReference>
<evidence type="ECO:0000256" key="5">
    <source>
        <dbReference type="ARBA" id="ARBA00022989"/>
    </source>
</evidence>
<comment type="subcellular location">
    <subcellularLocation>
        <location evidence="1">Membrane</location>
        <topology evidence="1">Multi-pass membrane protein</topology>
    </subcellularLocation>
</comment>
<feature type="transmembrane region" description="Helical" evidence="7">
    <location>
        <begin position="606"/>
        <end position="628"/>
    </location>
</feature>
<feature type="transmembrane region" description="Helical" evidence="7">
    <location>
        <begin position="510"/>
        <end position="528"/>
    </location>
</feature>
<keyword evidence="10" id="KW-1185">Reference proteome</keyword>
<feature type="transmembrane region" description="Helical" evidence="7">
    <location>
        <begin position="570"/>
        <end position="586"/>
    </location>
</feature>
<gene>
    <name evidence="9" type="ORF">H9Q16_19190</name>
</gene>
<dbReference type="Proteomes" id="UP000635142">
    <property type="component" value="Unassembled WGS sequence"/>
</dbReference>
<dbReference type="InterPro" id="IPR004680">
    <property type="entry name" value="Cit_transptr-like_dom"/>
</dbReference>
<feature type="domain" description="RCK C-terminal" evidence="8">
    <location>
        <begin position="239"/>
        <end position="322"/>
    </location>
</feature>
<evidence type="ECO:0000256" key="3">
    <source>
        <dbReference type="ARBA" id="ARBA00022692"/>
    </source>
</evidence>
<dbReference type="GO" id="GO:0006813">
    <property type="term" value="P:potassium ion transport"/>
    <property type="evidence" value="ECO:0007669"/>
    <property type="project" value="InterPro"/>
</dbReference>
<dbReference type="InterPro" id="IPR051679">
    <property type="entry name" value="DASS-Related_Transporters"/>
</dbReference>
<dbReference type="RefSeq" id="WP_191077084.1">
    <property type="nucleotide sequence ID" value="NZ_JACTAG010000003.1"/>
</dbReference>
<feature type="transmembrane region" description="Helical" evidence="7">
    <location>
        <begin position="483"/>
        <end position="503"/>
    </location>
</feature>
<dbReference type="PROSITE" id="PS51202">
    <property type="entry name" value="RCK_C"/>
    <property type="match status" value="2"/>
</dbReference>
<evidence type="ECO:0000313" key="10">
    <source>
        <dbReference type="Proteomes" id="UP000635142"/>
    </source>
</evidence>
<dbReference type="GO" id="GO:0005886">
    <property type="term" value="C:plasma membrane"/>
    <property type="evidence" value="ECO:0007669"/>
    <property type="project" value="TreeGrafter"/>
</dbReference>
<feature type="transmembrane region" description="Helical" evidence="7">
    <location>
        <begin position="148"/>
        <end position="173"/>
    </location>
</feature>
<feature type="transmembrane region" description="Helical" evidence="7">
    <location>
        <begin position="193"/>
        <end position="217"/>
    </location>
</feature>
<organism evidence="9 10">
    <name type="scientific">Sulfitobacter aestuariivivens</name>
    <dbReference type="NCBI Taxonomy" id="2766981"/>
    <lineage>
        <taxon>Bacteria</taxon>
        <taxon>Pseudomonadati</taxon>
        <taxon>Pseudomonadota</taxon>
        <taxon>Alphaproteobacteria</taxon>
        <taxon>Rhodobacterales</taxon>
        <taxon>Roseobacteraceae</taxon>
        <taxon>Sulfitobacter</taxon>
    </lineage>
</organism>
<keyword evidence="4" id="KW-0677">Repeat</keyword>
<reference evidence="9" key="1">
    <citation type="submission" date="2020-08" db="EMBL/GenBank/DDBJ databases">
        <title>Sulfitobacter aestuariivivens sp. nov., isolated from a tidal flat.</title>
        <authorList>
            <person name="Park S."/>
            <person name="Yoon J.-H."/>
        </authorList>
    </citation>
    <scope>NUCLEOTIDE SEQUENCE</scope>
    <source>
        <strain evidence="9">TSTF-M16</strain>
    </source>
</reference>
<sequence>METISLTLEMSVVLGLLAFTVFLFVSEIVRIDLAAALVMVLLGLLSQLPGLGNLADVSQLFDGFASNAVISIIAVMIIGAGLDKTGLMSKVAAVILKRGGTTEARIIPIVSTVVGVISSFMQNVGAAALFLPVISRISARTEIPMSRLLMPMGFCAILGGTMTMVGSSPLILLNDLIVASNATLPAGLQMAPFGLFAVTPIGVMLVLTGVLYFVLFGRWVLPAQRNRGEDAGSARSMQAYIENTYGLRAELFEVRVPEGSILIGQTLADLMVAHHMYILGTSYRGHKVIAPMADTCIEAPARLAVLGLRRVVREEFAEPYGLEILPQLNVFADDFAATQSGVAEVVIPPGSSVIGQTPIDLRLRQTHGLSLLAIHRGEETMSHVETEDHPSTHIGQVPLQAGDTAVVHVQWDRLTRLKSDRDFVVVTSDFPQEELRPHKVGWALAFFVLALGLVLFSDVRLSLCLLTGAVGMVLSRVLSMDEAYSAVSWSTVFLLASLIPLGTAVQNTGTANWIAAYVLLLLDGWPLWALQAGLAVLATAFTLVMSNVGATVLLVPLAVSIAVAAGGDPAIFALTVAISTSNSFLIPTHQVNALIMGPGGYRVIDFVKGGGVMTVLFLVVSMVVMNLFY</sequence>
<feature type="transmembrane region" description="Helical" evidence="7">
    <location>
        <begin position="64"/>
        <end position="82"/>
    </location>
</feature>
<dbReference type="EMBL" id="JACTAG010000003">
    <property type="protein sequence ID" value="MBD3666069.1"/>
    <property type="molecule type" value="Genomic_DNA"/>
</dbReference>
<dbReference type="PANTHER" id="PTHR43652">
    <property type="entry name" value="BASIC AMINO ACID ANTIPORTER YFCC-RELATED"/>
    <property type="match status" value="1"/>
</dbReference>
<feature type="transmembrane region" description="Helical" evidence="7">
    <location>
        <begin position="534"/>
        <end position="563"/>
    </location>
</feature>
<dbReference type="Pfam" id="PF03600">
    <property type="entry name" value="CitMHS"/>
    <property type="match status" value="1"/>
</dbReference>
<evidence type="ECO:0000256" key="4">
    <source>
        <dbReference type="ARBA" id="ARBA00022737"/>
    </source>
</evidence>
<keyword evidence="3 7" id="KW-0812">Transmembrane</keyword>
<evidence type="ECO:0000256" key="2">
    <source>
        <dbReference type="ARBA" id="ARBA00022448"/>
    </source>
</evidence>
<evidence type="ECO:0000256" key="7">
    <source>
        <dbReference type="SAM" id="Phobius"/>
    </source>
</evidence>
<feature type="transmembrane region" description="Helical" evidence="7">
    <location>
        <begin position="6"/>
        <end position="26"/>
    </location>
</feature>
<keyword evidence="2" id="KW-0813">Transport</keyword>
<name>A0A927HH32_9RHOB</name>
<feature type="transmembrane region" description="Helical" evidence="7">
    <location>
        <begin position="33"/>
        <end position="52"/>
    </location>
</feature>